<name>A0A372LDH8_9BACI</name>
<dbReference type="EMBL" id="QVTE01000062">
    <property type="protein sequence ID" value="RFU64079.1"/>
    <property type="molecule type" value="Genomic_DNA"/>
</dbReference>
<keyword evidence="1" id="KW-0863">Zinc-finger</keyword>
<dbReference type="InterPro" id="IPR019718">
    <property type="entry name" value="DUF2602"/>
</dbReference>
<accession>A0A372LDH8</accession>
<comment type="caution">
    <text evidence="1">The sequence shown here is derived from an EMBL/GenBank/DDBJ whole genome shotgun (WGS) entry which is preliminary data.</text>
</comment>
<evidence type="ECO:0000313" key="2">
    <source>
        <dbReference type="Proteomes" id="UP000264541"/>
    </source>
</evidence>
<dbReference type="Pfam" id="PF10782">
    <property type="entry name" value="zf-C2HCIx2C"/>
    <property type="match status" value="1"/>
</dbReference>
<dbReference type="Proteomes" id="UP000264541">
    <property type="component" value="Unassembled WGS sequence"/>
</dbReference>
<organism evidence="1 2">
    <name type="scientific">Peribacillus saganii</name>
    <dbReference type="NCBI Taxonomy" id="2303992"/>
    <lineage>
        <taxon>Bacteria</taxon>
        <taxon>Bacillati</taxon>
        <taxon>Bacillota</taxon>
        <taxon>Bacilli</taxon>
        <taxon>Bacillales</taxon>
        <taxon>Bacillaceae</taxon>
        <taxon>Peribacillus</taxon>
    </lineage>
</organism>
<gene>
    <name evidence="1" type="ORF">D0469_19260</name>
</gene>
<reference evidence="1 2" key="1">
    <citation type="submission" date="2018-08" db="EMBL/GenBank/DDBJ databases">
        <title>Bacillus chawlae sp. nov., Bacillus glennii sp. nov., and Bacillus saganii sp. nov. Isolated from the Vehicle Assembly Building at Kennedy Space Center where the Viking Spacecraft were Assembled.</title>
        <authorList>
            <person name="Seuylemezian A."/>
            <person name="Vaishampayan P."/>
        </authorList>
    </citation>
    <scope>NUCLEOTIDE SEQUENCE [LARGE SCALE GENOMIC DNA]</scope>
    <source>
        <strain evidence="1 2">V47-23a</strain>
    </source>
</reference>
<proteinExistence type="predicted"/>
<evidence type="ECO:0000313" key="1">
    <source>
        <dbReference type="EMBL" id="RFU64079.1"/>
    </source>
</evidence>
<protein>
    <submittedName>
        <fullName evidence="1">Zinc-finger domain-containing protein</fullName>
    </submittedName>
</protein>
<dbReference type="GO" id="GO:0008270">
    <property type="term" value="F:zinc ion binding"/>
    <property type="evidence" value="ECO:0007669"/>
    <property type="project" value="UniProtKB-KW"/>
</dbReference>
<sequence length="60" mass="7079">MERKLLYEDVENILSEYCKECFVKSHFRKEHGRRFAHKFCISSCTVGEKLKLIGGKLSKQ</sequence>
<keyword evidence="2" id="KW-1185">Reference proteome</keyword>
<keyword evidence="1" id="KW-0479">Metal-binding</keyword>
<dbReference type="OrthoDB" id="2454446at2"/>
<keyword evidence="1" id="KW-0862">Zinc</keyword>
<dbReference type="RefSeq" id="WP_117328355.1">
    <property type="nucleotide sequence ID" value="NZ_QVTE01000062.1"/>
</dbReference>
<dbReference type="AlphaFoldDB" id="A0A372LDH8"/>